<feature type="non-terminal residue" evidence="1">
    <location>
        <position position="1"/>
    </location>
</feature>
<accession>A0A2S4KLD0</accession>
<comment type="caution">
    <text evidence="1">The sequence shown here is derived from an EMBL/GenBank/DDBJ whole genome shotgun (WGS) entry which is preliminary data.</text>
</comment>
<evidence type="ECO:0000313" key="1">
    <source>
        <dbReference type="EMBL" id="POR30969.1"/>
    </source>
</evidence>
<evidence type="ECO:0000313" key="2">
    <source>
        <dbReference type="Proteomes" id="UP000237481"/>
    </source>
</evidence>
<protein>
    <submittedName>
        <fullName evidence="1">Uncharacterized protein</fullName>
    </submittedName>
</protein>
<sequence>AFSVGKLAQQQRHYFRRRIDEQLKGIDGSDCHSSSHDGFSYSSPRRGIQERLRPQVPLPAQLPWLDQDCVLQTRPQVCRFRRCRRRRCLAFRLRHSPYPEGRSAEHPRHRHLLRQGGDPRLGQPLLNGLVDSGWQNPVQHPCRRLRVCSLCIRYSQRSILSRS</sequence>
<reference evidence="1 2" key="1">
    <citation type="submission" date="2018-01" db="EMBL/GenBank/DDBJ databases">
        <title>Harnessing the power of phylogenomics to disentangle the directionality and signatures of interkingdom host jumping in the parasitic fungal genus Tolypocladium.</title>
        <authorList>
            <person name="Quandt C.A."/>
            <person name="Patterson W."/>
            <person name="Spatafora J.W."/>
        </authorList>
    </citation>
    <scope>NUCLEOTIDE SEQUENCE [LARGE SCALE GENOMIC DNA]</scope>
    <source>
        <strain evidence="1 2">NRBC 100945</strain>
    </source>
</reference>
<name>A0A2S4KLD0_9HYPO</name>
<keyword evidence="2" id="KW-1185">Reference proteome</keyword>
<organism evidence="1 2">
    <name type="scientific">Tolypocladium paradoxum</name>
    <dbReference type="NCBI Taxonomy" id="94208"/>
    <lineage>
        <taxon>Eukaryota</taxon>
        <taxon>Fungi</taxon>
        <taxon>Dikarya</taxon>
        <taxon>Ascomycota</taxon>
        <taxon>Pezizomycotina</taxon>
        <taxon>Sordariomycetes</taxon>
        <taxon>Hypocreomycetidae</taxon>
        <taxon>Hypocreales</taxon>
        <taxon>Ophiocordycipitaceae</taxon>
        <taxon>Tolypocladium</taxon>
    </lineage>
</organism>
<dbReference type="Proteomes" id="UP000237481">
    <property type="component" value="Unassembled WGS sequence"/>
</dbReference>
<dbReference type="AlphaFoldDB" id="A0A2S4KLD0"/>
<dbReference type="EMBL" id="PKSG01001118">
    <property type="protein sequence ID" value="POR30969.1"/>
    <property type="molecule type" value="Genomic_DNA"/>
</dbReference>
<proteinExistence type="predicted"/>
<gene>
    <name evidence="1" type="ORF">TPAR_08817</name>
</gene>